<keyword evidence="1" id="KW-0560">Oxidoreductase</keyword>
<dbReference type="Pfam" id="PF08240">
    <property type="entry name" value="ADH_N"/>
    <property type="match status" value="1"/>
</dbReference>
<dbReference type="CDD" id="cd05289">
    <property type="entry name" value="MDR_like_2"/>
    <property type="match status" value="1"/>
</dbReference>
<dbReference type="Gene3D" id="3.90.180.10">
    <property type="entry name" value="Medium-chain alcohol dehydrogenases, catalytic domain"/>
    <property type="match status" value="1"/>
</dbReference>
<dbReference type="PROSITE" id="PS01162">
    <property type="entry name" value="QOR_ZETA_CRYSTAL"/>
    <property type="match status" value="1"/>
</dbReference>
<feature type="domain" description="Enoyl reductase (ER)" evidence="2">
    <location>
        <begin position="10"/>
        <end position="308"/>
    </location>
</feature>
<protein>
    <submittedName>
        <fullName evidence="3">NADP-dependent oxidoreductase</fullName>
    </submittedName>
</protein>
<reference evidence="3 4" key="1">
    <citation type="submission" date="2018-08" db="EMBL/GenBank/DDBJ databases">
        <title>Actinomadura spongicola sp. nov., isolated from marine sponge Leucetta chagosensis.</title>
        <authorList>
            <person name="Li L."/>
            <person name="Lin H.W."/>
        </authorList>
    </citation>
    <scope>NUCLEOTIDE SEQUENCE [LARGE SCALE GENOMIC DNA]</scope>
    <source>
        <strain evidence="3 4">LHW52907</strain>
    </source>
</reference>
<dbReference type="GO" id="GO:0008270">
    <property type="term" value="F:zinc ion binding"/>
    <property type="evidence" value="ECO:0007669"/>
    <property type="project" value="InterPro"/>
</dbReference>
<proteinExistence type="predicted"/>
<dbReference type="PANTHER" id="PTHR11695">
    <property type="entry name" value="ALCOHOL DEHYDROGENASE RELATED"/>
    <property type="match status" value="1"/>
</dbReference>
<dbReference type="InterPro" id="IPR002364">
    <property type="entry name" value="Quin_OxRdtase/zeta-crystal_CS"/>
</dbReference>
<keyword evidence="4" id="KW-1185">Reference proteome</keyword>
<organism evidence="3 4">
    <name type="scientific">Actinomadura spongiicola</name>
    <dbReference type="NCBI Taxonomy" id="2303421"/>
    <lineage>
        <taxon>Bacteria</taxon>
        <taxon>Bacillati</taxon>
        <taxon>Actinomycetota</taxon>
        <taxon>Actinomycetes</taxon>
        <taxon>Streptosporangiales</taxon>
        <taxon>Thermomonosporaceae</taxon>
        <taxon>Actinomadura</taxon>
    </lineage>
</organism>
<name>A0A372GPA4_9ACTN</name>
<dbReference type="SUPFAM" id="SSF51735">
    <property type="entry name" value="NAD(P)-binding Rossmann-fold domains"/>
    <property type="match status" value="1"/>
</dbReference>
<dbReference type="Proteomes" id="UP000262882">
    <property type="component" value="Unassembled WGS sequence"/>
</dbReference>
<dbReference type="AlphaFoldDB" id="A0A372GPA4"/>
<comment type="caution">
    <text evidence="3">The sequence shown here is derived from an EMBL/GenBank/DDBJ whole genome shotgun (WGS) entry which is preliminary data.</text>
</comment>
<dbReference type="InterPro" id="IPR011032">
    <property type="entry name" value="GroES-like_sf"/>
</dbReference>
<gene>
    <name evidence="3" type="ORF">D0T12_02915</name>
</gene>
<dbReference type="GO" id="GO:0016491">
    <property type="term" value="F:oxidoreductase activity"/>
    <property type="evidence" value="ECO:0007669"/>
    <property type="project" value="UniProtKB-KW"/>
</dbReference>
<dbReference type="PANTHER" id="PTHR11695:SF294">
    <property type="entry name" value="RETICULON-4-INTERACTING PROTEIN 1, MITOCHONDRIAL"/>
    <property type="match status" value="1"/>
</dbReference>
<evidence type="ECO:0000313" key="4">
    <source>
        <dbReference type="Proteomes" id="UP000262882"/>
    </source>
</evidence>
<dbReference type="Gene3D" id="3.40.50.720">
    <property type="entry name" value="NAD(P)-binding Rossmann-like Domain"/>
    <property type="match status" value="1"/>
</dbReference>
<dbReference type="SMART" id="SM00829">
    <property type="entry name" value="PKS_ER"/>
    <property type="match status" value="1"/>
</dbReference>
<dbReference type="InterPro" id="IPR036291">
    <property type="entry name" value="NAD(P)-bd_dom_sf"/>
</dbReference>
<dbReference type="Pfam" id="PF13602">
    <property type="entry name" value="ADH_zinc_N_2"/>
    <property type="match status" value="1"/>
</dbReference>
<dbReference type="OrthoDB" id="3727682at2"/>
<evidence type="ECO:0000313" key="3">
    <source>
        <dbReference type="EMBL" id="RFS87210.1"/>
    </source>
</evidence>
<dbReference type="InterPro" id="IPR050700">
    <property type="entry name" value="YIM1/Zinc_Alcohol_DH_Fams"/>
</dbReference>
<dbReference type="SUPFAM" id="SSF50129">
    <property type="entry name" value="GroES-like"/>
    <property type="match status" value="1"/>
</dbReference>
<accession>A0A372GPA4</accession>
<dbReference type="InterPro" id="IPR013154">
    <property type="entry name" value="ADH-like_N"/>
</dbReference>
<evidence type="ECO:0000256" key="1">
    <source>
        <dbReference type="ARBA" id="ARBA00023002"/>
    </source>
</evidence>
<dbReference type="InterPro" id="IPR020843">
    <property type="entry name" value="ER"/>
</dbReference>
<evidence type="ECO:0000259" key="2">
    <source>
        <dbReference type="SMART" id="SM00829"/>
    </source>
</evidence>
<sequence>MRAVVQRSFGGPEVLEYTEVERPVPLPTEVLVQVRAIGVNPVDGFIRSGAFPMLGEPPFILGWDVAGVVVALEPGVTRFAVGDEVYGMPMFPRQAGGYAEYVAAPSRHFARKPKGLDDAEAAALPLVGLTAWQSLVDTGGLQDGQRVLVHAAGGGVGHVAVQIAKALGAHVTATASAAKSEFVRGLGADEIVDYRARDFAEVVNDMDIVLDTVGGDTAFRSIQTLRPGGLLVTVADRRNMELAARTEAAGRRFAGLTVEPDHSGLEALTRLVETGRLRVHVSHRIPLAEAAKAHALVDEGRSTGKVVLTPDDR</sequence>
<dbReference type="EMBL" id="QVNQ01000001">
    <property type="protein sequence ID" value="RFS87210.1"/>
    <property type="molecule type" value="Genomic_DNA"/>
</dbReference>